<proteinExistence type="inferred from homology"/>
<dbReference type="Pfam" id="PF04356">
    <property type="entry name" value="DUF489"/>
    <property type="match status" value="1"/>
</dbReference>
<dbReference type="Gene3D" id="1.10.3890.10">
    <property type="entry name" value="HflD-like"/>
    <property type="match status" value="1"/>
</dbReference>
<dbReference type="EMBL" id="FPHX01000107">
    <property type="protein sequence ID" value="SFV84601.1"/>
    <property type="molecule type" value="Genomic_DNA"/>
</dbReference>
<evidence type="ECO:0008006" key="6">
    <source>
        <dbReference type="Google" id="ProtNLM"/>
    </source>
</evidence>
<evidence type="ECO:0000256" key="3">
    <source>
        <dbReference type="ARBA" id="ARBA00022490"/>
    </source>
</evidence>
<dbReference type="HAMAP" id="MF_00695">
    <property type="entry name" value="HflD_protein"/>
    <property type="match status" value="1"/>
</dbReference>
<accession>A0A1W1DSI5</accession>
<dbReference type="PANTHER" id="PTHR38100:SF1">
    <property type="entry name" value="HIGH FREQUENCY LYSOGENIZATION PROTEIN HFLD"/>
    <property type="match status" value="1"/>
</dbReference>
<dbReference type="AlphaFoldDB" id="A0A1W1DSI5"/>
<keyword evidence="4" id="KW-0472">Membrane</keyword>
<organism evidence="5">
    <name type="scientific">hydrothermal vent metagenome</name>
    <dbReference type="NCBI Taxonomy" id="652676"/>
    <lineage>
        <taxon>unclassified sequences</taxon>
        <taxon>metagenomes</taxon>
        <taxon>ecological metagenomes</taxon>
    </lineage>
</organism>
<evidence type="ECO:0000256" key="1">
    <source>
        <dbReference type="ARBA" id="ARBA00004496"/>
    </source>
</evidence>
<dbReference type="GO" id="GO:0005737">
    <property type="term" value="C:cytoplasm"/>
    <property type="evidence" value="ECO:0007669"/>
    <property type="project" value="UniProtKB-SubCell"/>
</dbReference>
<dbReference type="SUPFAM" id="SSF101322">
    <property type="entry name" value="YcfC-like"/>
    <property type="match status" value="1"/>
</dbReference>
<evidence type="ECO:0000256" key="4">
    <source>
        <dbReference type="ARBA" id="ARBA00023136"/>
    </source>
</evidence>
<name>A0A1W1DSI5_9ZZZZ</name>
<reference evidence="5" key="1">
    <citation type="submission" date="2016-10" db="EMBL/GenBank/DDBJ databases">
        <authorList>
            <person name="de Groot N.N."/>
        </authorList>
    </citation>
    <scope>NUCLEOTIDE SEQUENCE</scope>
</reference>
<sequence length="206" mass="22935">MKLETMNKLKQQTLALASLLQTTTLVDQLASTGTCDGKSNEASLKSLINNSTKVDEVFSSPKDLSIGLSALTKAFGKKSKSMQNVIFYSLALINLEKKLMKNKVFLSQISGEIDLIKKQEFFEISHSNSLARLAELYKTTLGELNPRIMVSGEQLYLSNQHTANHIRALLLAGIRAVSLWKSQGGRTWQLLLNKKKTLKLVNTMDF</sequence>
<dbReference type="NCBIfam" id="NF001246">
    <property type="entry name" value="PRK00218.1-2"/>
    <property type="match status" value="1"/>
</dbReference>
<keyword evidence="3" id="KW-0963">Cytoplasm</keyword>
<protein>
    <recommendedName>
        <fullName evidence="6">High frequency lysogenization protein HflD homolog</fullName>
    </recommendedName>
</protein>
<keyword evidence="2" id="KW-1003">Cell membrane</keyword>
<dbReference type="PANTHER" id="PTHR38100">
    <property type="entry name" value="HIGH FREQUENCY LYSOGENIZATION PROTEIN HFLD"/>
    <property type="match status" value="1"/>
</dbReference>
<evidence type="ECO:0000313" key="5">
    <source>
        <dbReference type="EMBL" id="SFV84601.1"/>
    </source>
</evidence>
<dbReference type="InterPro" id="IPR007451">
    <property type="entry name" value="HflD"/>
</dbReference>
<dbReference type="InterPro" id="IPR035932">
    <property type="entry name" value="HflD-like_sf"/>
</dbReference>
<evidence type="ECO:0000256" key="2">
    <source>
        <dbReference type="ARBA" id="ARBA00022475"/>
    </source>
</evidence>
<comment type="subcellular location">
    <subcellularLocation>
        <location evidence="1">Cytoplasm</location>
    </subcellularLocation>
</comment>
<gene>
    <name evidence="5" type="ORF">MNB_SUP05-9-536</name>
</gene>